<dbReference type="GO" id="GO:0006310">
    <property type="term" value="P:DNA recombination"/>
    <property type="evidence" value="ECO:0007669"/>
    <property type="project" value="InterPro"/>
</dbReference>
<dbReference type="CDD" id="cd07971">
    <property type="entry name" value="OBF_DNA_ligase_LigD"/>
    <property type="match status" value="1"/>
</dbReference>
<dbReference type="Gene3D" id="2.40.50.140">
    <property type="entry name" value="Nucleic acid-binding proteins"/>
    <property type="match status" value="1"/>
</dbReference>
<evidence type="ECO:0000256" key="1">
    <source>
        <dbReference type="ARBA" id="ARBA00012727"/>
    </source>
</evidence>
<dbReference type="InterPro" id="IPR012340">
    <property type="entry name" value="NA-bd_OB-fold"/>
</dbReference>
<keyword evidence="4" id="KW-1185">Reference proteome</keyword>
<dbReference type="RefSeq" id="WP_167951677.1">
    <property type="nucleotide sequence ID" value="NZ_BAAAPQ010000041.1"/>
</dbReference>
<evidence type="ECO:0000313" key="3">
    <source>
        <dbReference type="EMBL" id="NJC58084.1"/>
    </source>
</evidence>
<name>A0A846RV90_9MICO</name>
<dbReference type="Proteomes" id="UP000576792">
    <property type="component" value="Unassembled WGS sequence"/>
</dbReference>
<reference evidence="3 4" key="1">
    <citation type="submission" date="2020-03" db="EMBL/GenBank/DDBJ databases">
        <title>Sequencing the genomes of 1000 actinobacteria strains.</title>
        <authorList>
            <person name="Klenk H.-P."/>
        </authorList>
    </citation>
    <scope>NUCLEOTIDE SEQUENCE [LARGE SCALE GENOMIC DNA]</scope>
    <source>
        <strain evidence="3 4">DSM 18964</strain>
    </source>
</reference>
<sequence length="82" mass="9405">MLFCLIDWTDDELDRLHEMLSAMEIPESACTTGSLPRDGHWVKPEYVAEVAFTEWTAANQLRHPRYLGLRNDKAAEDVVKEA</sequence>
<proteinExistence type="predicted"/>
<dbReference type="GO" id="GO:0006281">
    <property type="term" value="P:DNA repair"/>
    <property type="evidence" value="ECO:0007669"/>
    <property type="project" value="InterPro"/>
</dbReference>
<dbReference type="InterPro" id="IPR012309">
    <property type="entry name" value="DNA_ligase_ATP-dep_C"/>
</dbReference>
<evidence type="ECO:0000313" key="4">
    <source>
        <dbReference type="Proteomes" id="UP000576792"/>
    </source>
</evidence>
<gene>
    <name evidence="3" type="ORF">BKA07_003119</name>
</gene>
<dbReference type="Pfam" id="PF04679">
    <property type="entry name" value="DNA_ligase_A_C"/>
    <property type="match status" value="1"/>
</dbReference>
<dbReference type="SUPFAM" id="SSF50249">
    <property type="entry name" value="Nucleic acid-binding proteins"/>
    <property type="match status" value="1"/>
</dbReference>
<evidence type="ECO:0000259" key="2">
    <source>
        <dbReference type="Pfam" id="PF04679"/>
    </source>
</evidence>
<dbReference type="EC" id="6.5.1.1" evidence="1"/>
<protein>
    <recommendedName>
        <fullName evidence="1">DNA ligase (ATP)</fullName>
        <ecNumber evidence="1">6.5.1.1</ecNumber>
    </recommendedName>
</protein>
<comment type="caution">
    <text evidence="3">The sequence shown here is derived from an EMBL/GenBank/DDBJ whole genome shotgun (WGS) entry which is preliminary data.</text>
</comment>
<dbReference type="EMBL" id="JAATJN010000001">
    <property type="protein sequence ID" value="NJC58084.1"/>
    <property type="molecule type" value="Genomic_DNA"/>
</dbReference>
<dbReference type="AlphaFoldDB" id="A0A846RV90"/>
<keyword evidence="3" id="KW-0436">Ligase</keyword>
<dbReference type="GO" id="GO:0003910">
    <property type="term" value="F:DNA ligase (ATP) activity"/>
    <property type="evidence" value="ECO:0007669"/>
    <property type="project" value="UniProtKB-EC"/>
</dbReference>
<feature type="domain" description="DNA ligase ATP-dependent C-terminal" evidence="2">
    <location>
        <begin position="8"/>
        <end position="73"/>
    </location>
</feature>
<organism evidence="3 4">
    <name type="scientific">Brevibacterium marinum</name>
    <dbReference type="NCBI Taxonomy" id="418643"/>
    <lineage>
        <taxon>Bacteria</taxon>
        <taxon>Bacillati</taxon>
        <taxon>Actinomycetota</taxon>
        <taxon>Actinomycetes</taxon>
        <taxon>Micrococcales</taxon>
        <taxon>Brevibacteriaceae</taxon>
        <taxon>Brevibacterium</taxon>
    </lineage>
</organism>
<accession>A0A846RV90</accession>